<sequence length="312" mass="34447">MAAYAVHQNSTLSLPIPSTLTTLTLALAPFAGLCIETSTALASSLAQHPKLRHCHARNFPAVLLPSPLTILGLLVYITVVATLSGTHISPVGGLGCALREKWQTMFQHKSGSKIRTIQEALKCCGFKNVRDMPFPFPGHGIAVDTCEMQYGYHVGCEGAWRDKERTVAGLMIGVAVGVFVWVAIIIVTPALHPTWAQQSMRHPHRMLQDESDAANRVIEYPSQRYTDDPEGGDEDARREIDGLNHESRLALEVESSRDHPSKLLSDQGYLLTLLYFARRCIEKAQENAELMDVDVSLETTDVSRLCICRNQD</sequence>
<evidence type="ECO:0000313" key="3">
    <source>
        <dbReference type="Proteomes" id="UP000304947"/>
    </source>
</evidence>
<accession>A0A4S9ZM24</accession>
<protein>
    <recommendedName>
        <fullName evidence="4">Tetraspanin Tsp3</fullName>
    </recommendedName>
</protein>
<name>A0A4S9ZM24_AURPU</name>
<proteinExistence type="predicted"/>
<dbReference type="AlphaFoldDB" id="A0A4S9ZM24"/>
<feature type="transmembrane region" description="Helical" evidence="1">
    <location>
        <begin position="62"/>
        <end position="83"/>
    </location>
</feature>
<comment type="caution">
    <text evidence="2">The sequence shown here is derived from an EMBL/GenBank/DDBJ whole genome shotgun (WGS) entry which is preliminary data.</text>
</comment>
<feature type="non-terminal residue" evidence="2">
    <location>
        <position position="312"/>
    </location>
</feature>
<keyword evidence="1" id="KW-0812">Transmembrane</keyword>
<feature type="transmembrane region" description="Helical" evidence="1">
    <location>
        <begin position="167"/>
        <end position="191"/>
    </location>
</feature>
<dbReference type="EMBL" id="QZBU01004748">
    <property type="protein sequence ID" value="TIA05832.1"/>
    <property type="molecule type" value="Genomic_DNA"/>
</dbReference>
<evidence type="ECO:0000256" key="1">
    <source>
        <dbReference type="SAM" id="Phobius"/>
    </source>
</evidence>
<keyword evidence="1" id="KW-0472">Membrane</keyword>
<gene>
    <name evidence="2" type="ORF">D6C83_08762</name>
</gene>
<organism evidence="2 3">
    <name type="scientific">Aureobasidium pullulans</name>
    <name type="common">Black yeast</name>
    <name type="synonym">Pullularia pullulans</name>
    <dbReference type="NCBI Taxonomy" id="5580"/>
    <lineage>
        <taxon>Eukaryota</taxon>
        <taxon>Fungi</taxon>
        <taxon>Dikarya</taxon>
        <taxon>Ascomycota</taxon>
        <taxon>Pezizomycotina</taxon>
        <taxon>Dothideomycetes</taxon>
        <taxon>Dothideomycetidae</taxon>
        <taxon>Dothideales</taxon>
        <taxon>Saccotheciaceae</taxon>
        <taxon>Aureobasidium</taxon>
    </lineage>
</organism>
<evidence type="ECO:0008006" key="4">
    <source>
        <dbReference type="Google" id="ProtNLM"/>
    </source>
</evidence>
<keyword evidence="1" id="KW-1133">Transmembrane helix</keyword>
<dbReference type="Proteomes" id="UP000304947">
    <property type="component" value="Unassembled WGS sequence"/>
</dbReference>
<evidence type="ECO:0000313" key="2">
    <source>
        <dbReference type="EMBL" id="TIA05832.1"/>
    </source>
</evidence>
<reference evidence="2 3" key="1">
    <citation type="submission" date="2018-10" db="EMBL/GenBank/DDBJ databases">
        <title>Fifty Aureobasidium pullulans genomes reveal a recombining polyextremotolerant generalist.</title>
        <authorList>
            <person name="Gostincar C."/>
            <person name="Turk M."/>
            <person name="Zajc J."/>
            <person name="Gunde-Cimerman N."/>
        </authorList>
    </citation>
    <scope>NUCLEOTIDE SEQUENCE [LARGE SCALE GENOMIC DNA]</scope>
    <source>
        <strain evidence="2 3">EXF-3380</strain>
    </source>
</reference>
<feature type="transmembrane region" description="Helical" evidence="1">
    <location>
        <begin position="20"/>
        <end position="41"/>
    </location>
</feature>